<gene>
    <name evidence="8" type="primary">fmt</name>
    <name evidence="11" type="ordered locus">Clocel_1874</name>
</gene>
<evidence type="ECO:0000259" key="9">
    <source>
        <dbReference type="Pfam" id="PF00551"/>
    </source>
</evidence>
<dbReference type="PROSITE" id="PS00373">
    <property type="entry name" value="GART"/>
    <property type="match status" value="1"/>
</dbReference>
<dbReference type="PANTHER" id="PTHR11138">
    <property type="entry name" value="METHIONYL-TRNA FORMYLTRANSFERASE"/>
    <property type="match status" value="1"/>
</dbReference>
<dbReference type="Pfam" id="PF00551">
    <property type="entry name" value="Formyl_trans_N"/>
    <property type="match status" value="1"/>
</dbReference>
<evidence type="ECO:0000256" key="1">
    <source>
        <dbReference type="ARBA" id="ARBA00002606"/>
    </source>
</evidence>
<keyword evidence="12" id="KW-1185">Reference proteome</keyword>
<dbReference type="CDD" id="cd08704">
    <property type="entry name" value="Met_tRNA_FMT_C"/>
    <property type="match status" value="1"/>
</dbReference>
<comment type="catalytic activity">
    <reaction evidence="7 8">
        <text>L-methionyl-tRNA(fMet) + (6R)-10-formyltetrahydrofolate = N-formyl-L-methionyl-tRNA(fMet) + (6S)-5,6,7,8-tetrahydrofolate + H(+)</text>
        <dbReference type="Rhea" id="RHEA:24380"/>
        <dbReference type="Rhea" id="RHEA-COMP:9952"/>
        <dbReference type="Rhea" id="RHEA-COMP:9953"/>
        <dbReference type="ChEBI" id="CHEBI:15378"/>
        <dbReference type="ChEBI" id="CHEBI:57453"/>
        <dbReference type="ChEBI" id="CHEBI:78530"/>
        <dbReference type="ChEBI" id="CHEBI:78844"/>
        <dbReference type="ChEBI" id="CHEBI:195366"/>
        <dbReference type="EC" id="2.1.2.9"/>
    </reaction>
</comment>
<keyword evidence="6 8" id="KW-0648">Protein biosynthesis</keyword>
<evidence type="ECO:0000256" key="4">
    <source>
        <dbReference type="ARBA" id="ARBA00016014"/>
    </source>
</evidence>
<dbReference type="NCBIfam" id="TIGR00460">
    <property type="entry name" value="fmt"/>
    <property type="match status" value="1"/>
</dbReference>
<dbReference type="AlphaFoldDB" id="D9SLA2"/>
<dbReference type="SUPFAM" id="SSF50486">
    <property type="entry name" value="FMT C-terminal domain-like"/>
    <property type="match status" value="1"/>
</dbReference>
<organism evidence="11 12">
    <name type="scientific">Clostridium cellulovorans (strain ATCC 35296 / DSM 3052 / OCM 3 / 743B)</name>
    <dbReference type="NCBI Taxonomy" id="573061"/>
    <lineage>
        <taxon>Bacteria</taxon>
        <taxon>Bacillati</taxon>
        <taxon>Bacillota</taxon>
        <taxon>Clostridia</taxon>
        <taxon>Eubacteriales</taxon>
        <taxon>Clostridiaceae</taxon>
        <taxon>Clostridium</taxon>
    </lineage>
</organism>
<evidence type="ECO:0000256" key="7">
    <source>
        <dbReference type="ARBA" id="ARBA00048558"/>
    </source>
</evidence>
<dbReference type="SUPFAM" id="SSF53328">
    <property type="entry name" value="Formyltransferase"/>
    <property type="match status" value="1"/>
</dbReference>
<dbReference type="InterPro" id="IPR037022">
    <property type="entry name" value="Formyl_trans_C_sf"/>
</dbReference>
<dbReference type="InterPro" id="IPR036477">
    <property type="entry name" value="Formyl_transf_N_sf"/>
</dbReference>
<dbReference type="CDD" id="cd08646">
    <property type="entry name" value="FMT_core_Met-tRNA-FMT_N"/>
    <property type="match status" value="1"/>
</dbReference>
<dbReference type="HAMAP" id="MF_00182">
    <property type="entry name" value="Formyl_trans"/>
    <property type="match status" value="1"/>
</dbReference>
<proteinExistence type="inferred from homology"/>
<dbReference type="Gene3D" id="3.40.50.170">
    <property type="entry name" value="Formyl transferase, N-terminal domain"/>
    <property type="match status" value="1"/>
</dbReference>
<dbReference type="EC" id="2.1.2.9" evidence="3 8"/>
<dbReference type="InterPro" id="IPR011034">
    <property type="entry name" value="Formyl_transferase-like_C_sf"/>
</dbReference>
<dbReference type="KEGG" id="ccb:Clocel_1874"/>
<dbReference type="PANTHER" id="PTHR11138:SF5">
    <property type="entry name" value="METHIONYL-TRNA FORMYLTRANSFERASE, MITOCHONDRIAL"/>
    <property type="match status" value="1"/>
</dbReference>
<dbReference type="EMBL" id="CP002160">
    <property type="protein sequence ID" value="ADL51618.1"/>
    <property type="molecule type" value="Genomic_DNA"/>
</dbReference>
<feature type="binding site" evidence="8">
    <location>
        <begin position="113"/>
        <end position="116"/>
    </location>
    <ligand>
        <name>(6S)-5,6,7,8-tetrahydrofolate</name>
        <dbReference type="ChEBI" id="CHEBI:57453"/>
    </ligand>
</feature>
<dbReference type="FunFam" id="3.40.50.12230:FF:000001">
    <property type="entry name" value="Methionyl-tRNA formyltransferase"/>
    <property type="match status" value="1"/>
</dbReference>
<dbReference type="HOGENOM" id="CLU_033347_1_1_9"/>
<reference evidence="11 12" key="1">
    <citation type="submission" date="2010-08" db="EMBL/GenBank/DDBJ databases">
        <title>Complete sequence of Clostridium cellulovorans 743B.</title>
        <authorList>
            <consortium name="US DOE Joint Genome Institute"/>
            <person name="Lucas S."/>
            <person name="Copeland A."/>
            <person name="Lapidus A."/>
            <person name="Cheng J.-F."/>
            <person name="Bruce D."/>
            <person name="Goodwin L."/>
            <person name="Pitluck S."/>
            <person name="Chertkov O."/>
            <person name="Detter J.C."/>
            <person name="Han C."/>
            <person name="Tapia R."/>
            <person name="Land M."/>
            <person name="Hauser L."/>
            <person name="Chang Y.-J."/>
            <person name="Jeffries C."/>
            <person name="Kyrpides N."/>
            <person name="Ivanova N."/>
            <person name="Mikhailova N."/>
            <person name="Hemme C.L."/>
            <person name="Woyke T."/>
        </authorList>
    </citation>
    <scope>NUCLEOTIDE SEQUENCE [LARGE SCALE GENOMIC DNA]</scope>
    <source>
        <strain evidence="12">ATCC 35296 / DSM 3052 / OCM 3 / 743B</strain>
    </source>
</reference>
<feature type="domain" description="Formyl transferase C-terminal" evidence="10">
    <location>
        <begin position="208"/>
        <end position="305"/>
    </location>
</feature>
<comment type="similarity">
    <text evidence="2 8">Belongs to the Fmt family.</text>
</comment>
<evidence type="ECO:0000313" key="12">
    <source>
        <dbReference type="Proteomes" id="UP000002730"/>
    </source>
</evidence>
<dbReference type="InterPro" id="IPR001555">
    <property type="entry name" value="GART_AS"/>
</dbReference>
<evidence type="ECO:0000256" key="6">
    <source>
        <dbReference type="ARBA" id="ARBA00022917"/>
    </source>
</evidence>
<dbReference type="GO" id="GO:0004479">
    <property type="term" value="F:methionyl-tRNA formyltransferase activity"/>
    <property type="evidence" value="ECO:0007669"/>
    <property type="project" value="UniProtKB-UniRule"/>
</dbReference>
<dbReference type="InterPro" id="IPR044135">
    <property type="entry name" value="Met-tRNA-FMT_C"/>
</dbReference>
<evidence type="ECO:0000256" key="5">
    <source>
        <dbReference type="ARBA" id="ARBA00022679"/>
    </source>
</evidence>
<dbReference type="eggNOG" id="COG0223">
    <property type="taxonomic scope" value="Bacteria"/>
</dbReference>
<dbReference type="Proteomes" id="UP000002730">
    <property type="component" value="Chromosome"/>
</dbReference>
<name>D9SLA2_CLOC7</name>
<dbReference type="Gene3D" id="3.10.25.10">
    <property type="entry name" value="Formyl transferase, C-terminal domain"/>
    <property type="match status" value="1"/>
</dbReference>
<dbReference type="STRING" id="573061.Clocel_1874"/>
<comment type="function">
    <text evidence="1 8">Attaches a formyl group to the free amino group of methionyl-tRNA(fMet). The formyl group appears to play a dual role in the initiator identity of N-formylmethionyl-tRNA by promoting its recognition by IF2 and preventing the misappropriation of this tRNA by the elongation apparatus.</text>
</comment>
<sequence length="314" mass="34812">MVNNMNIVFMGTPEFAVPSLKALIDNFNVIGVFTQPDRPKGRGKKLGISPVKEVALEHGIPVYQPEKLRKETDFVDKLKEIKPDYIIVVAYGQILSKEVLDIPKYACINLHGSLLPKFRGAAPIQWSVIKGEKVTGNTTMLMDVGLDTGDMLLTDKVEITDYMTAGQLHDLMMESGAELLVKTINEYTLGNITGIKQDDSQSCYASMLSKEIALIKWDDTAANIHNLIRGLNPWPIAFTNYQGVVMKIYESEVLKNEASSNECGKILKVSKDGIDVATKEGILRLKTVQFPGKKPLKVEEFIKGNKLEIGVILN</sequence>
<evidence type="ECO:0000313" key="11">
    <source>
        <dbReference type="EMBL" id="ADL51618.1"/>
    </source>
</evidence>
<evidence type="ECO:0000259" key="10">
    <source>
        <dbReference type="Pfam" id="PF02911"/>
    </source>
</evidence>
<evidence type="ECO:0000256" key="3">
    <source>
        <dbReference type="ARBA" id="ARBA00012261"/>
    </source>
</evidence>
<dbReference type="GO" id="GO:0005829">
    <property type="term" value="C:cytosol"/>
    <property type="evidence" value="ECO:0007669"/>
    <property type="project" value="TreeGrafter"/>
</dbReference>
<protein>
    <recommendedName>
        <fullName evidence="4 8">Methionyl-tRNA formyltransferase</fullName>
        <ecNumber evidence="3 8">2.1.2.9</ecNumber>
    </recommendedName>
</protein>
<evidence type="ECO:0000256" key="8">
    <source>
        <dbReference type="HAMAP-Rule" id="MF_00182"/>
    </source>
</evidence>
<accession>D9SLA2</accession>
<feature type="domain" description="Formyl transferase N-terminal" evidence="9">
    <location>
        <begin position="5"/>
        <end position="184"/>
    </location>
</feature>
<dbReference type="Pfam" id="PF02911">
    <property type="entry name" value="Formyl_trans_C"/>
    <property type="match status" value="1"/>
</dbReference>
<dbReference type="InterPro" id="IPR041711">
    <property type="entry name" value="Met-tRNA-FMT_N"/>
</dbReference>
<dbReference type="InterPro" id="IPR002376">
    <property type="entry name" value="Formyl_transf_N"/>
</dbReference>
<dbReference type="InterPro" id="IPR005793">
    <property type="entry name" value="Formyl_trans_C"/>
</dbReference>
<dbReference type="InterPro" id="IPR005794">
    <property type="entry name" value="Fmt"/>
</dbReference>
<keyword evidence="5 8" id="KW-0808">Transferase</keyword>
<evidence type="ECO:0000256" key="2">
    <source>
        <dbReference type="ARBA" id="ARBA00010699"/>
    </source>
</evidence>